<reference evidence="3" key="1">
    <citation type="journal article" date="2019" name="Int. J. Syst. Evol. Microbiol.">
        <title>The Global Catalogue of Microorganisms (GCM) 10K type strain sequencing project: providing services to taxonomists for standard genome sequencing and annotation.</title>
        <authorList>
            <consortium name="The Broad Institute Genomics Platform"/>
            <consortium name="The Broad Institute Genome Sequencing Center for Infectious Disease"/>
            <person name="Wu L."/>
            <person name="Ma J."/>
        </authorList>
    </citation>
    <scope>NUCLEOTIDE SEQUENCE [LARGE SCALE GENOMIC DNA]</scope>
    <source>
        <strain evidence="3">CGMCC 1.16444</strain>
    </source>
</reference>
<keyword evidence="3" id="KW-1185">Reference proteome</keyword>
<dbReference type="SUPFAM" id="SSF160214">
    <property type="entry name" value="FlaG-like"/>
    <property type="match status" value="1"/>
</dbReference>
<dbReference type="EMBL" id="JBHSJF010000006">
    <property type="protein sequence ID" value="MFC5069427.1"/>
    <property type="molecule type" value="Genomic_DNA"/>
</dbReference>
<evidence type="ECO:0000256" key="1">
    <source>
        <dbReference type="SAM" id="MobiDB-lite"/>
    </source>
</evidence>
<accession>A0ABV9Z4C2</accession>
<dbReference type="RefSeq" id="WP_114958689.1">
    <property type="nucleotide sequence ID" value="NZ_JBHSJF010000006.1"/>
</dbReference>
<comment type="caution">
    <text evidence="2">The sequence shown here is derived from an EMBL/GenBank/DDBJ whole genome shotgun (WGS) entry which is preliminary data.</text>
</comment>
<evidence type="ECO:0000313" key="2">
    <source>
        <dbReference type="EMBL" id="MFC5069427.1"/>
    </source>
</evidence>
<proteinExistence type="predicted"/>
<sequence length="133" mass="14568">MDAALQPRTAFAPAPTLPRVDVTPVPDAVRTELPQPDQSVAALAQSGAQDGANARPRAKNELPRDLLADETLRELERETEVDDEAKVVVTRTVDGTTGRVVNQFPAENILKLRAYVREEVARAEEEPIFIRSA</sequence>
<dbReference type="Gene3D" id="3.30.160.170">
    <property type="entry name" value="FlaG-like"/>
    <property type="match status" value="1"/>
</dbReference>
<dbReference type="Pfam" id="PF03646">
    <property type="entry name" value="FlaG"/>
    <property type="match status" value="1"/>
</dbReference>
<evidence type="ECO:0000313" key="3">
    <source>
        <dbReference type="Proteomes" id="UP001595796"/>
    </source>
</evidence>
<feature type="region of interest" description="Disordered" evidence="1">
    <location>
        <begin position="1"/>
        <end position="22"/>
    </location>
</feature>
<organism evidence="2 3">
    <name type="scientific">Flaviflagellibacter deserti</name>
    <dbReference type="NCBI Taxonomy" id="2267266"/>
    <lineage>
        <taxon>Bacteria</taxon>
        <taxon>Pseudomonadati</taxon>
        <taxon>Pseudomonadota</taxon>
        <taxon>Alphaproteobacteria</taxon>
        <taxon>Hyphomicrobiales</taxon>
        <taxon>Flaviflagellibacter</taxon>
    </lineage>
</organism>
<evidence type="ECO:0008006" key="4">
    <source>
        <dbReference type="Google" id="ProtNLM"/>
    </source>
</evidence>
<protein>
    <recommendedName>
        <fullName evidence="4">Flagellar protein FlaG</fullName>
    </recommendedName>
</protein>
<gene>
    <name evidence="2" type="ORF">ACFPFW_15525</name>
</gene>
<feature type="region of interest" description="Disordered" evidence="1">
    <location>
        <begin position="42"/>
        <end position="66"/>
    </location>
</feature>
<dbReference type="Proteomes" id="UP001595796">
    <property type="component" value="Unassembled WGS sequence"/>
</dbReference>
<dbReference type="InterPro" id="IPR005186">
    <property type="entry name" value="FlaG"/>
</dbReference>
<name>A0ABV9Z4C2_9HYPH</name>
<dbReference type="InterPro" id="IPR035924">
    <property type="entry name" value="FlaG-like_sf"/>
</dbReference>